<dbReference type="FunFam" id="1.20.58.70:FF:000004">
    <property type="entry name" value="Syntaxin-22 like"/>
    <property type="match status" value="1"/>
</dbReference>
<dbReference type="SMART" id="SM00397">
    <property type="entry name" value="t_SNARE"/>
    <property type="match status" value="1"/>
</dbReference>
<evidence type="ECO:0000256" key="10">
    <source>
        <dbReference type="RuleBase" id="RU003858"/>
    </source>
</evidence>
<dbReference type="GO" id="GO:0006886">
    <property type="term" value="P:intracellular protein transport"/>
    <property type="evidence" value="ECO:0007669"/>
    <property type="project" value="InterPro"/>
</dbReference>
<evidence type="ECO:0000256" key="11">
    <source>
        <dbReference type="SAM" id="MobiDB-lite"/>
    </source>
</evidence>
<keyword evidence="4" id="KW-0653">Protein transport</keyword>
<dbReference type="CDD" id="cd15840">
    <property type="entry name" value="SNARE_Qa"/>
    <property type="match status" value="1"/>
</dbReference>
<dbReference type="SUPFAM" id="SSF47661">
    <property type="entry name" value="t-snare proteins"/>
    <property type="match status" value="1"/>
</dbReference>
<dbReference type="EMBL" id="JBCGBO010000005">
    <property type="protein sequence ID" value="KAK9201116.1"/>
    <property type="molecule type" value="Genomic_DNA"/>
</dbReference>
<keyword evidence="2" id="KW-0813">Transport</keyword>
<keyword evidence="15" id="KW-1185">Reference proteome</keyword>
<keyword evidence="3" id="KW-0812">Transmembrane</keyword>
<dbReference type="PANTHER" id="PTHR35287">
    <property type="entry name" value="SI:ZFOS-911D5.4"/>
    <property type="match status" value="1"/>
</dbReference>
<evidence type="ECO:0000256" key="2">
    <source>
        <dbReference type="ARBA" id="ARBA00022448"/>
    </source>
</evidence>
<gene>
    <name evidence="14" type="ORF">WN944_016317</name>
</gene>
<keyword evidence="8" id="KW-0472">Membrane</keyword>
<sequence length="596" mass="67182">MSFQDLEAGVRVPPQNPFNAAKRKQQQQSQSQSQDASQAVAAAIFQINTAVSSFYRLVNSLGTPKDTLDLRDKLHKTRLHIGQLVKDTSSKLKQASEADHHTEVSPIRKIADAKLAKDFQSVLKEFQKAQRLAAERETTYAPFVPKESLSSRCCLIHWNLAKKCDKYTHMLRLQKLIELHLISQKQNGGFVIIINVGTFCSCFYSPQEPEISSSRTSQQQLLLQESKRQEVVLLDNEITFNEAIIEEREQGIKEIQEQISEVNEIFKDLAVLVHEQGVMIDDISSNIESSHASTAQATTQLAKASKIQKSSSSLQKQRMWVQILCGLVIYKICKKLFYDDDVLDVETSDSNAIFSVAARLEKLYKGKAYVGLRIPDPDTGSRQNIDIVLITKGEAVVISVKNLSGFVTVNADGSWVCEAVGRHRSAAHPDPVADAKKQASILESYLEQRGVALPEGYLSYKVIIPNPKFRVINASYFPPEVISYDQWMLMKSENKSMLSGWIKGAFRGGKKEMQESIHQQLNFILSTAPIWDRFDSTFAINFSMLWLEVKGNKHVLGEFLEFKGKQEDIQALRYIKRSKVSRLDVQKTSMFGLGKQ</sequence>
<protein>
    <recommendedName>
        <fullName evidence="16">t-SNARE coiled-coil homology domain-containing protein</fullName>
    </recommendedName>
</protein>
<proteinExistence type="inferred from homology"/>
<dbReference type="InterPro" id="IPR006012">
    <property type="entry name" value="Syntaxin/epimorphin_CS"/>
</dbReference>
<evidence type="ECO:0000259" key="13">
    <source>
        <dbReference type="PROSITE" id="PS50965"/>
    </source>
</evidence>
<keyword evidence="6" id="KW-0007">Acetylation</keyword>
<evidence type="ECO:0000256" key="6">
    <source>
        <dbReference type="ARBA" id="ARBA00022990"/>
    </source>
</evidence>
<evidence type="ECO:0000259" key="12">
    <source>
        <dbReference type="PROSITE" id="PS50192"/>
    </source>
</evidence>
<dbReference type="Gene3D" id="1.20.5.110">
    <property type="match status" value="1"/>
</dbReference>
<dbReference type="InterPro" id="IPR011528">
    <property type="entry name" value="NERD"/>
</dbReference>
<dbReference type="Gene3D" id="1.20.58.70">
    <property type="match status" value="1"/>
</dbReference>
<dbReference type="Pfam" id="PF08378">
    <property type="entry name" value="NERD"/>
    <property type="match status" value="1"/>
</dbReference>
<dbReference type="AlphaFoldDB" id="A0AAP0MDH1"/>
<dbReference type="GO" id="GO:0005484">
    <property type="term" value="F:SNAP receptor activity"/>
    <property type="evidence" value="ECO:0007669"/>
    <property type="project" value="InterPro"/>
</dbReference>
<accession>A0AAP0MDH1</accession>
<evidence type="ECO:0008006" key="16">
    <source>
        <dbReference type="Google" id="ProtNLM"/>
    </source>
</evidence>
<dbReference type="PROSITE" id="PS00914">
    <property type="entry name" value="SYNTAXIN"/>
    <property type="match status" value="1"/>
</dbReference>
<dbReference type="InterPro" id="IPR006011">
    <property type="entry name" value="Syntaxin_N"/>
</dbReference>
<dbReference type="Proteomes" id="UP001428341">
    <property type="component" value="Unassembled WGS sequence"/>
</dbReference>
<evidence type="ECO:0000256" key="4">
    <source>
        <dbReference type="ARBA" id="ARBA00022927"/>
    </source>
</evidence>
<comment type="similarity">
    <text evidence="1 10">Belongs to the syntaxin family.</text>
</comment>
<evidence type="ECO:0000256" key="8">
    <source>
        <dbReference type="ARBA" id="ARBA00023136"/>
    </source>
</evidence>
<dbReference type="FunFam" id="1.20.5.110:FF:000035">
    <property type="entry name" value="Syntaxin-22 like"/>
    <property type="match status" value="1"/>
</dbReference>
<feature type="domain" description="NERD" evidence="13">
    <location>
        <begin position="348"/>
        <end position="465"/>
    </location>
</feature>
<dbReference type="PROSITE" id="PS50192">
    <property type="entry name" value="T_SNARE"/>
    <property type="match status" value="1"/>
</dbReference>
<evidence type="ECO:0000313" key="15">
    <source>
        <dbReference type="Proteomes" id="UP001428341"/>
    </source>
</evidence>
<keyword evidence="5" id="KW-1133">Transmembrane helix</keyword>
<feature type="region of interest" description="Disordered" evidence="11">
    <location>
        <begin position="1"/>
        <end position="34"/>
    </location>
</feature>
<comment type="subcellular location">
    <subcellularLocation>
        <location evidence="9">Prevacuolar compartment membrane</location>
        <topology evidence="9">Single-pass type IV membrane protein</topology>
    </subcellularLocation>
</comment>
<organism evidence="14 15">
    <name type="scientific">Citrus x changshan-huyou</name>
    <dbReference type="NCBI Taxonomy" id="2935761"/>
    <lineage>
        <taxon>Eukaryota</taxon>
        <taxon>Viridiplantae</taxon>
        <taxon>Streptophyta</taxon>
        <taxon>Embryophyta</taxon>
        <taxon>Tracheophyta</taxon>
        <taxon>Spermatophyta</taxon>
        <taxon>Magnoliopsida</taxon>
        <taxon>eudicotyledons</taxon>
        <taxon>Gunneridae</taxon>
        <taxon>Pentapetalae</taxon>
        <taxon>rosids</taxon>
        <taxon>malvids</taxon>
        <taxon>Sapindales</taxon>
        <taxon>Rutaceae</taxon>
        <taxon>Aurantioideae</taxon>
        <taxon>Citrus</taxon>
    </lineage>
</organism>
<evidence type="ECO:0000256" key="7">
    <source>
        <dbReference type="ARBA" id="ARBA00023054"/>
    </source>
</evidence>
<reference evidence="14 15" key="1">
    <citation type="submission" date="2024-05" db="EMBL/GenBank/DDBJ databases">
        <title>Haplotype-resolved chromosome-level genome assembly of Huyou (Citrus changshanensis).</title>
        <authorList>
            <person name="Miao C."/>
            <person name="Chen W."/>
            <person name="Wu Y."/>
            <person name="Wang L."/>
            <person name="Zhao S."/>
            <person name="Grierson D."/>
            <person name="Xu C."/>
            <person name="Chen K."/>
        </authorList>
    </citation>
    <scope>NUCLEOTIDE SEQUENCE [LARGE SCALE GENOMIC DNA]</scope>
    <source>
        <strain evidence="14">01-14</strain>
        <tissue evidence="14">Leaf</tissue>
    </source>
</reference>
<keyword evidence="7" id="KW-0175">Coiled coil</keyword>
<dbReference type="CDD" id="cd00179">
    <property type="entry name" value="SynN"/>
    <property type="match status" value="1"/>
</dbReference>
<dbReference type="PROSITE" id="PS50965">
    <property type="entry name" value="NERD"/>
    <property type="match status" value="1"/>
</dbReference>
<evidence type="ECO:0000256" key="1">
    <source>
        <dbReference type="ARBA" id="ARBA00009063"/>
    </source>
</evidence>
<dbReference type="Pfam" id="PF14523">
    <property type="entry name" value="Syntaxin_2"/>
    <property type="match status" value="1"/>
</dbReference>
<dbReference type="Pfam" id="PF05739">
    <property type="entry name" value="SNARE"/>
    <property type="match status" value="1"/>
</dbReference>
<dbReference type="PANTHER" id="PTHR35287:SF1">
    <property type="entry name" value="SI:ZFOS-911D5.4"/>
    <property type="match status" value="1"/>
</dbReference>
<evidence type="ECO:0000313" key="14">
    <source>
        <dbReference type="EMBL" id="KAK9201116.1"/>
    </source>
</evidence>
<evidence type="ECO:0000256" key="9">
    <source>
        <dbReference type="ARBA" id="ARBA00060376"/>
    </source>
</evidence>
<name>A0AAP0MDH1_9ROSI</name>
<comment type="caution">
    <text evidence="14">The sequence shown here is derived from an EMBL/GenBank/DDBJ whole genome shotgun (WGS) entry which is preliminary data.</text>
</comment>
<evidence type="ECO:0000256" key="3">
    <source>
        <dbReference type="ARBA" id="ARBA00022692"/>
    </source>
</evidence>
<dbReference type="SMART" id="SM00503">
    <property type="entry name" value="SynN"/>
    <property type="match status" value="1"/>
</dbReference>
<dbReference type="GO" id="GO:0045324">
    <property type="term" value="P:late endosome to vacuole transport"/>
    <property type="evidence" value="ECO:0007669"/>
    <property type="project" value="UniProtKB-ARBA"/>
</dbReference>
<dbReference type="InterPro" id="IPR000727">
    <property type="entry name" value="T_SNARE_dom"/>
</dbReference>
<dbReference type="GO" id="GO:0016020">
    <property type="term" value="C:membrane"/>
    <property type="evidence" value="ECO:0007669"/>
    <property type="project" value="InterPro"/>
</dbReference>
<feature type="domain" description="T-SNARE coiled-coil homology" evidence="12">
    <location>
        <begin position="242"/>
        <end position="304"/>
    </location>
</feature>
<dbReference type="InterPro" id="IPR010989">
    <property type="entry name" value="SNARE"/>
</dbReference>
<evidence type="ECO:0000256" key="5">
    <source>
        <dbReference type="ARBA" id="ARBA00022989"/>
    </source>
</evidence>
<dbReference type="GO" id="GO:0005737">
    <property type="term" value="C:cytoplasm"/>
    <property type="evidence" value="ECO:0007669"/>
    <property type="project" value="UniProtKB-ARBA"/>
</dbReference>